<dbReference type="InterPro" id="IPR003594">
    <property type="entry name" value="HATPase_dom"/>
</dbReference>
<comment type="catalytic activity">
    <reaction evidence="6">
        <text>ATP-dependent breakage, passage and rejoining of double-stranded DNA.</text>
        <dbReference type="EC" id="5.6.2.2"/>
    </reaction>
</comment>
<evidence type="ECO:0000256" key="6">
    <source>
        <dbReference type="HAMAP-Rule" id="MF_00322"/>
    </source>
</evidence>
<gene>
    <name evidence="6" type="primary">top6B</name>
    <name evidence="9" type="ORF">Mia14_0744</name>
</gene>
<evidence type="ECO:0000256" key="1">
    <source>
        <dbReference type="ARBA" id="ARBA00022741"/>
    </source>
</evidence>
<keyword evidence="1 6" id="KW-0547">Nucleotide-binding</keyword>
<keyword evidence="5 6" id="KW-0413">Isomerase</keyword>
<dbReference type="InterPro" id="IPR020568">
    <property type="entry name" value="Ribosomal_Su5_D2-typ_SF"/>
</dbReference>
<dbReference type="SUPFAM" id="SSF54211">
    <property type="entry name" value="Ribosomal protein S5 domain 2-like"/>
    <property type="match status" value="1"/>
</dbReference>
<dbReference type="GO" id="GO:0003918">
    <property type="term" value="F:DNA topoisomerase type II (double strand cut, ATP-hydrolyzing) activity"/>
    <property type="evidence" value="ECO:0007669"/>
    <property type="project" value="UniProtKB-UniRule"/>
</dbReference>
<dbReference type="NCBIfam" id="TIGR01052">
    <property type="entry name" value="top6b"/>
    <property type="match status" value="1"/>
</dbReference>
<keyword evidence="3 6" id="KW-0799">Topoisomerase</keyword>
<dbReference type="GO" id="GO:0003677">
    <property type="term" value="F:DNA binding"/>
    <property type="evidence" value="ECO:0007669"/>
    <property type="project" value="UniProtKB-UniRule"/>
</dbReference>
<dbReference type="GO" id="GO:0006260">
    <property type="term" value="P:DNA replication"/>
    <property type="evidence" value="ECO:0007669"/>
    <property type="project" value="UniProtKB-UniRule"/>
</dbReference>
<sequence>MIAMPPINNANETVGSADSIFNKFKEHSISEFFKKNKQMLGYSGLAHSMVTIVHEYVTNSLDACEEAGILPEITVSIKDAGENKYWISIEDNGPGIPKKYIGKALATILAGTKFNSYKQQRGQQGIGAAGCTLFSSMTTGKPIHIESTTLNESYACDLSINTIDNTPVVSNMSDINHSGTGLKVEGVFGEIKYERGDRGVYEYLKRTALVNPHCQIAFIDPESEKYIFTRSINAIPKKPKEVKPHPLGLSINDIIEFSQVSQEKKISTFLQNSFTRVSPKKIEELRKVCNIDFDKPPSEINWDDAEMLINAFKKIDWIAPDASSLSILGKSQIKTTVLNILNPEYISVTERKPKVFYGGIPFIIESAIAIGGNAGKKTEDNDYTSNIMRFANKVPLLFDAGSCAITEAVKKVSWKRYDIDLEKQPVSIMVNMSSIYIPYSGVGKESIQQDQSIVNEIKFALMDCAREMHHYLKNKERDKIEMSKYKSIIKYVDHLSSDLAFITDMDRGMIKEKLSTLVESHYIKKKDIEETDSGESGEQVI</sequence>
<dbReference type="KEGG" id="marh:Mia14_0744"/>
<comment type="similarity">
    <text evidence="6">Belongs to the TOP6B family.</text>
</comment>
<dbReference type="SUPFAM" id="SSF55874">
    <property type="entry name" value="ATPase domain of HSP90 chaperone/DNA topoisomerase II/histidine kinase"/>
    <property type="match status" value="1"/>
</dbReference>
<evidence type="ECO:0000313" key="9">
    <source>
        <dbReference type="EMBL" id="ASI14042.1"/>
    </source>
</evidence>
<dbReference type="HAMAP" id="MF_00322">
    <property type="entry name" value="Top6B"/>
    <property type="match status" value="1"/>
</dbReference>
<dbReference type="EMBL" id="CP019964">
    <property type="protein sequence ID" value="ASI14042.1"/>
    <property type="molecule type" value="Genomic_DNA"/>
</dbReference>
<dbReference type="Gene3D" id="3.30.565.10">
    <property type="entry name" value="Histidine kinase-like ATPase, C-terminal domain"/>
    <property type="match status" value="1"/>
</dbReference>
<feature type="binding site" evidence="6">
    <location>
        <position position="91"/>
    </location>
    <ligand>
        <name>ATP</name>
        <dbReference type="ChEBI" id="CHEBI:30616"/>
    </ligand>
</feature>
<dbReference type="CDD" id="cd00823">
    <property type="entry name" value="TopoIIB_Trans"/>
    <property type="match status" value="1"/>
</dbReference>
<comment type="subunit">
    <text evidence="6">Homodimer. Heterotetramer of two Top6A and two Top6B chains.</text>
</comment>
<organism evidence="9 10">
    <name type="scientific">Candidatus Mancarchaeum acidiphilum</name>
    <dbReference type="NCBI Taxonomy" id="1920749"/>
    <lineage>
        <taxon>Archaea</taxon>
        <taxon>Candidatus Micrarchaeota</taxon>
        <taxon>Candidatus Mancarchaeum</taxon>
    </lineage>
</organism>
<evidence type="ECO:0000256" key="2">
    <source>
        <dbReference type="ARBA" id="ARBA00022840"/>
    </source>
</evidence>
<feature type="domain" description="DNA topoisomerase VI subunit B transducer" evidence="8">
    <location>
        <begin position="320"/>
        <end position="482"/>
    </location>
</feature>
<comment type="function">
    <text evidence="6">Relaxes both positive and negative superturns and exhibits a strong decatenase activity.</text>
</comment>
<feature type="domain" description="Histidine kinase/HSP90-like ATPase" evidence="7">
    <location>
        <begin position="48"/>
        <end position="148"/>
    </location>
</feature>
<feature type="binding site" evidence="6">
    <location>
        <position position="444"/>
    </location>
    <ligand>
        <name>ATP</name>
        <dbReference type="ChEBI" id="CHEBI:30616"/>
    </ligand>
</feature>
<keyword evidence="10" id="KW-1185">Reference proteome</keyword>
<proteinExistence type="inferred from homology"/>
<dbReference type="Pfam" id="PF02518">
    <property type="entry name" value="HATPase_c"/>
    <property type="match status" value="1"/>
</dbReference>
<keyword evidence="4 6" id="KW-0238">DNA-binding</keyword>
<dbReference type="InterPro" id="IPR014721">
    <property type="entry name" value="Ribsml_uS5_D2-typ_fold_subgr"/>
</dbReference>
<dbReference type="PANTHER" id="PTHR48444:SF1">
    <property type="entry name" value="DNA TOPOISOMERASE 6 SUBUNIT B"/>
    <property type="match status" value="1"/>
</dbReference>
<keyword evidence="2 6" id="KW-0067">ATP-binding</keyword>
<protein>
    <recommendedName>
        <fullName evidence="6">Type 2 DNA topoisomerase 6 subunit B</fullName>
        <ecNumber evidence="6">5.6.2.2</ecNumber>
    </recommendedName>
    <alternativeName>
        <fullName evidence="6">Type II DNA topoisomerase VI subunit B</fullName>
        <shortName evidence="6">TopoVI-B</shortName>
    </alternativeName>
</protein>
<evidence type="ECO:0000313" key="10">
    <source>
        <dbReference type="Proteomes" id="UP000197679"/>
    </source>
</evidence>
<dbReference type="GO" id="GO:0005524">
    <property type="term" value="F:ATP binding"/>
    <property type="evidence" value="ECO:0007669"/>
    <property type="project" value="UniProtKB-UniRule"/>
</dbReference>
<evidence type="ECO:0000256" key="4">
    <source>
        <dbReference type="ARBA" id="ARBA00023125"/>
    </source>
</evidence>
<reference evidence="9 10" key="1">
    <citation type="journal article" date="2017" name="Nat. Commun.">
        <title>'ARMAN' archaea depend on association with euryarchaeal host in culture and in situ.</title>
        <authorList>
            <person name="Golyshina O."/>
            <person name="Toshchakov S."/>
            <person name="Makarova K."/>
            <person name="Gavrilov S."/>
            <person name="Korzhenkov A."/>
            <person name="La Cono V."/>
            <person name="Arcadi E."/>
            <person name="Nechitaylo T."/>
            <person name="Ferrer M."/>
            <person name="Kublanov I."/>
            <person name="Wolf Y."/>
            <person name="Yakimov M."/>
            <person name="Golyshin P."/>
            <person name="Slesarev A."/>
            <person name="Kozyavkin S."/>
        </authorList>
    </citation>
    <scope>NUCLEOTIDE SEQUENCE [LARGE SCALE GENOMIC DNA]</scope>
    <source>
        <strain evidence="9 10">Mia14</strain>
    </source>
</reference>
<dbReference type="InterPro" id="IPR015320">
    <property type="entry name" value="TopoVI_B_transducer"/>
</dbReference>
<name>A0A218NNL4_9ARCH</name>
<dbReference type="AlphaFoldDB" id="A0A218NNL4"/>
<evidence type="ECO:0000256" key="5">
    <source>
        <dbReference type="ARBA" id="ARBA00023235"/>
    </source>
</evidence>
<dbReference type="Gene3D" id="3.30.230.10">
    <property type="match status" value="1"/>
</dbReference>
<dbReference type="InterPro" id="IPR036890">
    <property type="entry name" value="HATPase_C_sf"/>
</dbReference>
<accession>A0A218NNL4</accession>
<dbReference type="NCBIfam" id="NF003218">
    <property type="entry name" value="PRK04184.1"/>
    <property type="match status" value="1"/>
</dbReference>
<dbReference type="Pfam" id="PF09239">
    <property type="entry name" value="Topo-VIb_trans"/>
    <property type="match status" value="1"/>
</dbReference>
<dbReference type="PANTHER" id="PTHR48444">
    <property type="entry name" value="DNA TOPOISOMERASE 6 SUBUNIT B"/>
    <property type="match status" value="1"/>
</dbReference>
<evidence type="ECO:0000259" key="8">
    <source>
        <dbReference type="Pfam" id="PF09239"/>
    </source>
</evidence>
<evidence type="ECO:0000259" key="7">
    <source>
        <dbReference type="Pfam" id="PF02518"/>
    </source>
</evidence>
<dbReference type="GO" id="GO:0006265">
    <property type="term" value="P:DNA topological change"/>
    <property type="evidence" value="ECO:0007669"/>
    <property type="project" value="UniProtKB-UniRule"/>
</dbReference>
<feature type="binding site" evidence="6">
    <location>
        <position position="59"/>
    </location>
    <ligand>
        <name>ATP</name>
        <dbReference type="ChEBI" id="CHEBI:30616"/>
    </ligand>
</feature>
<feature type="binding site" evidence="6">
    <location>
        <begin position="112"/>
        <end position="113"/>
    </location>
    <ligand>
        <name>ATP</name>
        <dbReference type="ChEBI" id="CHEBI:30616"/>
    </ligand>
</feature>
<dbReference type="EC" id="5.6.2.2" evidence="6"/>
<dbReference type="InterPro" id="IPR005734">
    <property type="entry name" value="TopoVI_B"/>
</dbReference>
<evidence type="ECO:0000256" key="3">
    <source>
        <dbReference type="ARBA" id="ARBA00023029"/>
    </source>
</evidence>
<dbReference type="Gene3D" id="1.10.8.50">
    <property type="match status" value="1"/>
</dbReference>
<feature type="binding site" evidence="6">
    <location>
        <begin position="122"/>
        <end position="129"/>
    </location>
    <ligand>
        <name>ATP</name>
        <dbReference type="ChEBI" id="CHEBI:30616"/>
    </ligand>
</feature>
<dbReference type="Proteomes" id="UP000197679">
    <property type="component" value="Chromosome"/>
</dbReference>